<dbReference type="GO" id="GO:0003677">
    <property type="term" value="F:DNA binding"/>
    <property type="evidence" value="ECO:0007669"/>
    <property type="project" value="InterPro"/>
</dbReference>
<feature type="compositionally biased region" description="Basic residues" evidence="1">
    <location>
        <begin position="126"/>
        <end position="145"/>
    </location>
</feature>
<comment type="caution">
    <text evidence="3">The sequence shown here is derived from an EMBL/GenBank/DDBJ whole genome shotgun (WGS) entry which is preliminary data.</text>
</comment>
<dbReference type="GO" id="GO:0004803">
    <property type="term" value="F:transposase activity"/>
    <property type="evidence" value="ECO:0007669"/>
    <property type="project" value="InterPro"/>
</dbReference>
<dbReference type="OrthoDB" id="9796012at2"/>
<reference evidence="3 4" key="1">
    <citation type="submission" date="2018-04" db="EMBL/GenBank/DDBJ databases">
        <title>Massilia violaceinigra sp. nov., a novel purple-pigmented bacterium isolated from Tianshan glacier, Xinjiang, China.</title>
        <authorList>
            <person name="Wang H."/>
        </authorList>
    </citation>
    <scope>NUCLEOTIDE SEQUENCE [LARGE SCALE GENOMIC DNA]</scope>
    <source>
        <strain evidence="3 4">B448-2</strain>
    </source>
</reference>
<sequence>MLDMKAFPASSFRDLYHQRWRIEEAFKRLKDRLSIEHVTGLSQQAVVQDVSAKIVTDNLQALTALTAHVHAGLDIVNRINHAYAHSVLKPLWPSLLTLGRKVKKLLKNALELIGGQNYRHRENVSKPRKAKAKAKSYKHLTQKPC</sequence>
<keyword evidence="4" id="KW-1185">Reference proteome</keyword>
<dbReference type="InterPro" id="IPR002559">
    <property type="entry name" value="Transposase_11"/>
</dbReference>
<dbReference type="SUPFAM" id="SSF53098">
    <property type="entry name" value="Ribonuclease H-like"/>
    <property type="match status" value="1"/>
</dbReference>
<evidence type="ECO:0000256" key="1">
    <source>
        <dbReference type="SAM" id="MobiDB-lite"/>
    </source>
</evidence>
<dbReference type="Pfam" id="PF01609">
    <property type="entry name" value="DDE_Tnp_1"/>
    <property type="match status" value="1"/>
</dbReference>
<name>A0A2U2HA23_9BURK</name>
<feature type="region of interest" description="Disordered" evidence="1">
    <location>
        <begin position="121"/>
        <end position="145"/>
    </location>
</feature>
<dbReference type="Proteomes" id="UP000241421">
    <property type="component" value="Unassembled WGS sequence"/>
</dbReference>
<dbReference type="AlphaFoldDB" id="A0A2U2HA23"/>
<organism evidence="3 4">
    <name type="scientific">Massilia glaciei</name>
    <dbReference type="NCBI Taxonomy" id="1524097"/>
    <lineage>
        <taxon>Bacteria</taxon>
        <taxon>Pseudomonadati</taxon>
        <taxon>Pseudomonadota</taxon>
        <taxon>Betaproteobacteria</taxon>
        <taxon>Burkholderiales</taxon>
        <taxon>Oxalobacteraceae</taxon>
        <taxon>Telluria group</taxon>
        <taxon>Massilia</taxon>
    </lineage>
</organism>
<accession>A0A2U2HA23</accession>
<dbReference type="GO" id="GO:0006313">
    <property type="term" value="P:DNA transposition"/>
    <property type="evidence" value="ECO:0007669"/>
    <property type="project" value="InterPro"/>
</dbReference>
<proteinExistence type="predicted"/>
<feature type="domain" description="Transposase IS4-like" evidence="2">
    <location>
        <begin position="3"/>
        <end position="52"/>
    </location>
</feature>
<dbReference type="InterPro" id="IPR012337">
    <property type="entry name" value="RNaseH-like_sf"/>
</dbReference>
<dbReference type="EMBL" id="PXWF02000337">
    <property type="protein sequence ID" value="PWF39527.1"/>
    <property type="molecule type" value="Genomic_DNA"/>
</dbReference>
<evidence type="ECO:0000259" key="2">
    <source>
        <dbReference type="Pfam" id="PF01609"/>
    </source>
</evidence>
<protein>
    <recommendedName>
        <fullName evidence="2">Transposase IS4-like domain-containing protein</fullName>
    </recommendedName>
</protein>
<gene>
    <name evidence="3" type="ORF">C7C56_026565</name>
</gene>
<evidence type="ECO:0000313" key="4">
    <source>
        <dbReference type="Proteomes" id="UP000241421"/>
    </source>
</evidence>
<evidence type="ECO:0000313" key="3">
    <source>
        <dbReference type="EMBL" id="PWF39527.1"/>
    </source>
</evidence>